<reference evidence="2 3" key="1">
    <citation type="submission" date="2006-03" db="EMBL/GenBank/DDBJ databases">
        <authorList>
            <person name="Pinhassi J."/>
            <person name="Pedros-Alio C."/>
            <person name="Ferriera S."/>
            <person name="Johnson J."/>
            <person name="Kravitz S."/>
            <person name="Halpern A."/>
            <person name="Remington K."/>
            <person name="Beeson K."/>
            <person name="Tran B."/>
            <person name="Rogers Y.-H."/>
            <person name="Friedman R."/>
            <person name="Venter J.C."/>
        </authorList>
    </citation>
    <scope>NUCLEOTIDE SEQUENCE [LARGE SCALE GENOMIC DNA]</scope>
    <source>
        <strain evidence="2 3">RED65</strain>
    </source>
</reference>
<evidence type="ECO:0000313" key="3">
    <source>
        <dbReference type="Proteomes" id="UP000004263"/>
    </source>
</evidence>
<keyword evidence="3" id="KW-1185">Reference proteome</keyword>
<evidence type="ECO:0000313" key="2">
    <source>
        <dbReference type="EMBL" id="EAT11019.1"/>
    </source>
</evidence>
<feature type="non-terminal residue" evidence="2">
    <location>
        <position position="85"/>
    </location>
</feature>
<evidence type="ECO:0000259" key="1">
    <source>
        <dbReference type="Pfam" id="PF18284"/>
    </source>
</evidence>
<accession>Q1MYC6</accession>
<feature type="domain" description="DNA methylase N-terminal" evidence="1">
    <location>
        <begin position="15"/>
        <end position="69"/>
    </location>
</feature>
<proteinExistence type="predicted"/>
<comment type="caution">
    <text evidence="2">The sequence shown here is derived from an EMBL/GenBank/DDBJ whole genome shotgun (WGS) entry which is preliminary data.</text>
</comment>
<name>Q1MYC6_9GAMM</name>
<organism evidence="2 3">
    <name type="scientific">Bermanella marisrubri</name>
    <dbReference type="NCBI Taxonomy" id="207949"/>
    <lineage>
        <taxon>Bacteria</taxon>
        <taxon>Pseudomonadati</taxon>
        <taxon>Pseudomonadota</taxon>
        <taxon>Gammaproteobacteria</taxon>
        <taxon>Oceanospirillales</taxon>
        <taxon>Oceanospirillaceae</taxon>
        <taxon>Bermanella</taxon>
    </lineage>
</organism>
<gene>
    <name evidence="2" type="ORF">RED65_02318</name>
</gene>
<dbReference type="EMBL" id="AAQH01000026">
    <property type="protein sequence ID" value="EAT11019.1"/>
    <property type="molecule type" value="Genomic_DNA"/>
</dbReference>
<protein>
    <recommendedName>
        <fullName evidence="1">DNA methylase N-terminal domain-containing protein</fullName>
    </recommendedName>
</protein>
<dbReference type="AlphaFoldDB" id="Q1MYC6"/>
<dbReference type="HOGENOM" id="CLU_2517665_0_0_6"/>
<dbReference type="Proteomes" id="UP000004263">
    <property type="component" value="Unassembled WGS sequence"/>
</dbReference>
<dbReference type="Gene3D" id="1.10.260.140">
    <property type="match status" value="1"/>
</dbReference>
<dbReference type="InterPro" id="IPR040743">
    <property type="entry name" value="DNA_meth_N"/>
</dbReference>
<sequence length="85" mass="10039">MEQISMSLPDKTHDILNKLLEVYDQKQIAEKLNPITVNDWCRETINRVLKGKSEKCFNENELFFLEGLLPEKPPHYDNPDFTFID</sequence>
<dbReference type="Pfam" id="PF18284">
    <property type="entry name" value="DNA_meth_N"/>
    <property type="match status" value="1"/>
</dbReference>